<proteinExistence type="predicted"/>
<dbReference type="OrthoDB" id="4407076at2"/>
<protein>
    <submittedName>
        <fullName evidence="1">Uncharacterized protein</fullName>
    </submittedName>
</protein>
<keyword evidence="2" id="KW-1185">Reference proteome</keyword>
<name>A0A410WA77_9CORY</name>
<gene>
    <name evidence="1" type="ORF">CPELA_08025</name>
</gene>
<sequence length="134" mass="14886">MRFKGIFAAIPCALLLGACSSSYQVHLSAQEAVLRIELQGAKFVEDDGVWVQVGSQREALPTEEPANGFGGVTHFEYELESQQVLKVRSHKTGPTDKMWRGPFGECFMREAKSDYTFEDPGEIANILKNSAQRC</sequence>
<dbReference type="Proteomes" id="UP000288929">
    <property type="component" value="Chromosome"/>
</dbReference>
<evidence type="ECO:0000313" key="2">
    <source>
        <dbReference type="Proteomes" id="UP000288929"/>
    </source>
</evidence>
<dbReference type="EMBL" id="CP035299">
    <property type="protein sequence ID" value="QAU52861.1"/>
    <property type="molecule type" value="Genomic_DNA"/>
</dbReference>
<dbReference type="AlphaFoldDB" id="A0A410WA77"/>
<reference evidence="1 2" key="1">
    <citation type="submission" date="2019-01" db="EMBL/GenBank/DDBJ databases">
        <authorList>
            <person name="Ruckert C."/>
            <person name="Busche T."/>
            <person name="Kalinowski J."/>
        </authorList>
    </citation>
    <scope>NUCLEOTIDE SEQUENCE [LARGE SCALE GENOMIC DNA]</scope>
    <source>
        <strain evidence="1 2">136/3</strain>
    </source>
</reference>
<dbReference type="RefSeq" id="WP_128890254.1">
    <property type="nucleotide sequence ID" value="NZ_BMCX01000002.1"/>
</dbReference>
<dbReference type="KEGG" id="cpeg:CPELA_08025"/>
<dbReference type="PROSITE" id="PS51257">
    <property type="entry name" value="PROKAR_LIPOPROTEIN"/>
    <property type="match status" value="1"/>
</dbReference>
<accession>A0A410WA77</accession>
<organism evidence="1 2">
    <name type="scientific">Corynebacterium pelargi</name>
    <dbReference type="NCBI Taxonomy" id="1471400"/>
    <lineage>
        <taxon>Bacteria</taxon>
        <taxon>Bacillati</taxon>
        <taxon>Actinomycetota</taxon>
        <taxon>Actinomycetes</taxon>
        <taxon>Mycobacteriales</taxon>
        <taxon>Corynebacteriaceae</taxon>
        <taxon>Corynebacterium</taxon>
    </lineage>
</organism>
<evidence type="ECO:0000313" key="1">
    <source>
        <dbReference type="EMBL" id="QAU52861.1"/>
    </source>
</evidence>